<dbReference type="STRING" id="139420.A0A371CI05"/>
<sequence length="169" mass="19522">PAWVKDGYARLSECDYGPDFSRAIGWWTTLERAYQWKSGPSGLGTQGRPPAVRDWLQRGRKYHERPTIGDEEQYASSWWAWWTALQPDWRELDARGRPSQAMDAQDNWDKLSRPGQNGLLMVLLALLWWREAATPATEADWAEAAQDVAWVISHMARLERCVYLSICIL</sequence>
<dbReference type="Proteomes" id="UP000256964">
    <property type="component" value="Unassembled WGS sequence"/>
</dbReference>
<reference evidence="1 2" key="1">
    <citation type="journal article" date="2018" name="Biotechnol. Biofuels">
        <title>Integrative visual omics of the white-rot fungus Polyporus brumalis exposes the biotechnological potential of its oxidative enzymes for delignifying raw plant biomass.</title>
        <authorList>
            <person name="Miyauchi S."/>
            <person name="Rancon A."/>
            <person name="Drula E."/>
            <person name="Hage H."/>
            <person name="Chaduli D."/>
            <person name="Favel A."/>
            <person name="Grisel S."/>
            <person name="Henrissat B."/>
            <person name="Herpoel-Gimbert I."/>
            <person name="Ruiz-Duenas F.J."/>
            <person name="Chevret D."/>
            <person name="Hainaut M."/>
            <person name="Lin J."/>
            <person name="Wang M."/>
            <person name="Pangilinan J."/>
            <person name="Lipzen A."/>
            <person name="Lesage-Meessen L."/>
            <person name="Navarro D."/>
            <person name="Riley R."/>
            <person name="Grigoriev I.V."/>
            <person name="Zhou S."/>
            <person name="Raouche S."/>
            <person name="Rosso M.N."/>
        </authorList>
    </citation>
    <scope>NUCLEOTIDE SEQUENCE [LARGE SCALE GENOMIC DNA]</scope>
    <source>
        <strain evidence="1 2">BRFM 1820</strain>
    </source>
</reference>
<dbReference type="AlphaFoldDB" id="A0A371CI05"/>
<organism evidence="1 2">
    <name type="scientific">Lentinus brumalis</name>
    <dbReference type="NCBI Taxonomy" id="2498619"/>
    <lineage>
        <taxon>Eukaryota</taxon>
        <taxon>Fungi</taxon>
        <taxon>Dikarya</taxon>
        <taxon>Basidiomycota</taxon>
        <taxon>Agaricomycotina</taxon>
        <taxon>Agaricomycetes</taxon>
        <taxon>Polyporales</taxon>
        <taxon>Polyporaceae</taxon>
        <taxon>Lentinus</taxon>
    </lineage>
</organism>
<feature type="non-terminal residue" evidence="1">
    <location>
        <position position="169"/>
    </location>
</feature>
<evidence type="ECO:0000313" key="2">
    <source>
        <dbReference type="Proteomes" id="UP000256964"/>
    </source>
</evidence>
<protein>
    <submittedName>
        <fullName evidence="1">Uncharacterized protein</fullName>
    </submittedName>
</protein>
<evidence type="ECO:0000313" key="1">
    <source>
        <dbReference type="EMBL" id="RDX39925.1"/>
    </source>
</evidence>
<accession>A0A371CI05</accession>
<dbReference type="EMBL" id="KZ857614">
    <property type="protein sequence ID" value="RDX39925.1"/>
    <property type="molecule type" value="Genomic_DNA"/>
</dbReference>
<keyword evidence="2" id="KW-1185">Reference proteome</keyword>
<proteinExistence type="predicted"/>
<name>A0A371CI05_9APHY</name>
<dbReference type="OrthoDB" id="2746120at2759"/>
<gene>
    <name evidence="1" type="ORF">OH76DRAFT_1366994</name>
</gene>